<organism evidence="1 2">
    <name type="scientific">Candidatus Entotheonella gemina</name>
    <dbReference type="NCBI Taxonomy" id="1429439"/>
    <lineage>
        <taxon>Bacteria</taxon>
        <taxon>Pseudomonadati</taxon>
        <taxon>Nitrospinota/Tectimicrobiota group</taxon>
        <taxon>Candidatus Tectimicrobiota</taxon>
        <taxon>Candidatus Entotheonellia</taxon>
        <taxon>Candidatus Entotheonellales</taxon>
        <taxon>Candidatus Entotheonellaceae</taxon>
        <taxon>Candidatus Entotheonella</taxon>
    </lineage>
</organism>
<gene>
    <name evidence="1" type="ORF">ETSY2_50855</name>
</gene>
<evidence type="ECO:0008006" key="3">
    <source>
        <dbReference type="Google" id="ProtNLM"/>
    </source>
</evidence>
<dbReference type="HOGENOM" id="CLU_149290_2_0_7"/>
<reference evidence="1 2" key="1">
    <citation type="journal article" date="2014" name="Nature">
        <title>An environmental bacterial taxon with a large and distinct metabolic repertoire.</title>
        <authorList>
            <person name="Wilson M.C."/>
            <person name="Mori T."/>
            <person name="Ruckert C."/>
            <person name="Uria A.R."/>
            <person name="Helf M.J."/>
            <person name="Takada K."/>
            <person name="Gernert C."/>
            <person name="Steffens U.A."/>
            <person name="Heycke N."/>
            <person name="Schmitt S."/>
            <person name="Rinke C."/>
            <person name="Helfrich E.J."/>
            <person name="Brachmann A.O."/>
            <person name="Gurgui C."/>
            <person name="Wakimoto T."/>
            <person name="Kracht M."/>
            <person name="Crusemann M."/>
            <person name="Hentschel U."/>
            <person name="Abe I."/>
            <person name="Matsunaga S."/>
            <person name="Kalinowski J."/>
            <person name="Takeyama H."/>
            <person name="Piel J."/>
        </authorList>
    </citation>
    <scope>NUCLEOTIDE SEQUENCE [LARGE SCALE GENOMIC DNA]</scope>
    <source>
        <strain evidence="2">TSY2</strain>
    </source>
</reference>
<sequence>MIEYEWDEAKRLSNLADHKLDFVDAWRVYEATDKVTHKSLYPHEERWVDLAEVEAVVLLLVYTMRGEAVRCISFRRAKRGRERNLYDGQDG</sequence>
<proteinExistence type="predicted"/>
<accession>W4L7W2</accession>
<protein>
    <recommendedName>
        <fullName evidence="3">Toxin</fullName>
    </recommendedName>
</protein>
<dbReference type="PATRIC" id="fig|1429439.4.peg.8340"/>
<dbReference type="Gene3D" id="3.10.450.530">
    <property type="entry name" value="Ribonuclease toxin, BrnT, of type II toxin-antitoxin system"/>
    <property type="match status" value="1"/>
</dbReference>
<dbReference type="Proteomes" id="UP000019140">
    <property type="component" value="Unassembled WGS sequence"/>
</dbReference>
<evidence type="ECO:0000313" key="2">
    <source>
        <dbReference type="Proteomes" id="UP000019140"/>
    </source>
</evidence>
<dbReference type="AlphaFoldDB" id="W4L7W2"/>
<dbReference type="InterPro" id="IPR007460">
    <property type="entry name" value="BrnT_toxin"/>
</dbReference>
<evidence type="ECO:0000313" key="1">
    <source>
        <dbReference type="EMBL" id="ETW93765.1"/>
    </source>
</evidence>
<keyword evidence="2" id="KW-1185">Reference proteome</keyword>
<comment type="caution">
    <text evidence="1">The sequence shown here is derived from an EMBL/GenBank/DDBJ whole genome shotgun (WGS) entry which is preliminary data.</text>
</comment>
<dbReference type="InterPro" id="IPR038573">
    <property type="entry name" value="BrnT_sf"/>
</dbReference>
<dbReference type="Pfam" id="PF04365">
    <property type="entry name" value="BrnT_toxin"/>
    <property type="match status" value="1"/>
</dbReference>
<dbReference type="EMBL" id="AZHX01002587">
    <property type="protein sequence ID" value="ETW93765.1"/>
    <property type="molecule type" value="Genomic_DNA"/>
</dbReference>
<name>W4L7W2_9BACT</name>